<comment type="similarity">
    <text evidence="1 10">Belongs to the tannase family.</text>
</comment>
<protein>
    <recommendedName>
        <fullName evidence="10">Carboxylic ester hydrolase</fullName>
        <ecNumber evidence="10">3.1.1.-</ecNumber>
    </recommendedName>
</protein>
<dbReference type="GO" id="GO:0030600">
    <property type="term" value="F:feruloyl esterase activity"/>
    <property type="evidence" value="ECO:0007669"/>
    <property type="project" value="UniProtKB-EC"/>
</dbReference>
<evidence type="ECO:0000256" key="10">
    <source>
        <dbReference type="RuleBase" id="RU361238"/>
    </source>
</evidence>
<dbReference type="InterPro" id="IPR029058">
    <property type="entry name" value="AB_hydrolase_fold"/>
</dbReference>
<name>A0A319ETE0_ASPSB</name>
<evidence type="ECO:0000256" key="3">
    <source>
        <dbReference type="ARBA" id="ARBA00022651"/>
    </source>
</evidence>
<dbReference type="Pfam" id="PF07519">
    <property type="entry name" value="Tannase"/>
    <property type="match status" value="1"/>
</dbReference>
<accession>A0A319ETE0</accession>
<reference evidence="11 12" key="1">
    <citation type="submission" date="2018-02" db="EMBL/GenBank/DDBJ databases">
        <title>The genomes of Aspergillus section Nigri reveals drivers in fungal speciation.</title>
        <authorList>
            <consortium name="DOE Joint Genome Institute"/>
            <person name="Vesth T.C."/>
            <person name="Nybo J."/>
            <person name="Theobald S."/>
            <person name="Brandl J."/>
            <person name="Frisvad J.C."/>
            <person name="Nielsen K.F."/>
            <person name="Lyhne E.K."/>
            <person name="Kogle M.E."/>
            <person name="Kuo A."/>
            <person name="Riley R."/>
            <person name="Clum A."/>
            <person name="Nolan M."/>
            <person name="Lipzen A."/>
            <person name="Salamov A."/>
            <person name="Henrissat B."/>
            <person name="Wiebenga A."/>
            <person name="De vries R.P."/>
            <person name="Grigoriev I.V."/>
            <person name="Mortensen U.H."/>
            <person name="Andersen M.R."/>
            <person name="Baker S.E."/>
        </authorList>
    </citation>
    <scope>NUCLEOTIDE SEQUENCE [LARGE SCALE GENOMIC DNA]</scope>
    <source>
        <strain evidence="11 12">CBS 121057</strain>
    </source>
</reference>
<organism evidence="11 12">
    <name type="scientific">Aspergillus sclerotiicarbonarius (strain CBS 121057 / IBT 28362)</name>
    <dbReference type="NCBI Taxonomy" id="1448318"/>
    <lineage>
        <taxon>Eukaryota</taxon>
        <taxon>Fungi</taxon>
        <taxon>Dikarya</taxon>
        <taxon>Ascomycota</taxon>
        <taxon>Pezizomycotina</taxon>
        <taxon>Eurotiomycetes</taxon>
        <taxon>Eurotiomycetidae</taxon>
        <taxon>Eurotiales</taxon>
        <taxon>Aspergillaceae</taxon>
        <taxon>Aspergillus</taxon>
        <taxon>Aspergillus subgen. Circumdati</taxon>
    </lineage>
</organism>
<keyword evidence="3" id="KW-0119">Carbohydrate metabolism</keyword>
<evidence type="ECO:0000256" key="2">
    <source>
        <dbReference type="ARBA" id="ARBA00022487"/>
    </source>
</evidence>
<keyword evidence="5" id="KW-0732">Signal</keyword>
<keyword evidence="3" id="KW-0624">Polysaccharide degradation</keyword>
<dbReference type="EC" id="3.1.1.-" evidence="10"/>
<dbReference type="InterPro" id="IPR011118">
    <property type="entry name" value="Tannase/feruloyl_esterase"/>
</dbReference>
<dbReference type="VEuPathDB" id="FungiDB:BO78DRAFT_347682"/>
<sequence length="531" mass="58608">MKASSWANLLLGSIFPQLEPDQKDSSHTHCQSFLPLLEEYNATGFAEYVPAGTNLSFTYNDPSCDRPNQVLSVDICRLALSVGTSNQSGITMEVWLPSNWTGRFLGTGNGGIDGCIKYEDLAYGTANGFATVGSNNGHNGSTAVGFYKNEDVLADYAWRALHVSVEIGKQLTQTFYSKAATKSYYIGCSFGGRQGINSAVLFPDDFDGIIAGSPALDFNNLVSWRASFFPITGTSSSPSFINQSDWENMVHLEVLRQCDTLDGVADGIIEDPSLCHFRPEAIMCTSDRVHNCLDVNQVDTVRRVLGPLYGNGGQLIFPAMQPGSEIEASTQLYAGKPFSYSEEWFQYVVYNPSWDPSSFTIHDASVAEALNPQNIRTWPNSLSTYRNRSGKIITFHGQQDEKITSFNTARFYNHLSRSMRMSSSELDNFFRFFRISGMGHCNSGPGAWGIGQGGGSVTMTLPFETEMNVLAALVDWVEMDIPPDTIRGTKYVNDTPELGVEFQRDHCRYPLRNTYMGGDSSSPGSWRCLEP</sequence>
<dbReference type="Gene3D" id="3.40.50.1820">
    <property type="entry name" value="alpha/beta hydrolase"/>
    <property type="match status" value="1"/>
</dbReference>
<keyword evidence="2" id="KW-0719">Serine esterase</keyword>
<gene>
    <name evidence="11" type="ORF">BO78DRAFT_347682</name>
</gene>
<dbReference type="AlphaFoldDB" id="A0A319ETE0"/>
<keyword evidence="12" id="KW-1185">Reference proteome</keyword>
<dbReference type="SUPFAM" id="SSF53474">
    <property type="entry name" value="alpha/beta-Hydrolases"/>
    <property type="match status" value="1"/>
</dbReference>
<dbReference type="GO" id="GO:0045493">
    <property type="term" value="P:xylan catabolic process"/>
    <property type="evidence" value="ECO:0007669"/>
    <property type="project" value="UniProtKB-KW"/>
</dbReference>
<keyword evidence="3" id="KW-0858">Xylan degradation</keyword>
<evidence type="ECO:0000256" key="7">
    <source>
        <dbReference type="ARBA" id="ARBA00022837"/>
    </source>
</evidence>
<comment type="catalytic activity">
    <reaction evidence="9">
        <text>feruloyl-polysaccharide + H2O = ferulate + polysaccharide.</text>
        <dbReference type="EC" id="3.1.1.73"/>
    </reaction>
</comment>
<proteinExistence type="inferred from homology"/>
<evidence type="ECO:0000256" key="8">
    <source>
        <dbReference type="ARBA" id="ARBA00023157"/>
    </source>
</evidence>
<evidence type="ECO:0000256" key="9">
    <source>
        <dbReference type="ARBA" id="ARBA00034075"/>
    </source>
</evidence>
<evidence type="ECO:0000313" key="12">
    <source>
        <dbReference type="Proteomes" id="UP000248423"/>
    </source>
</evidence>
<keyword evidence="7" id="KW-0106">Calcium</keyword>
<keyword evidence="8" id="KW-1015">Disulfide bond</keyword>
<dbReference type="PANTHER" id="PTHR33938:SF15">
    <property type="entry name" value="FERULOYL ESTERASE B-RELATED"/>
    <property type="match status" value="1"/>
</dbReference>
<dbReference type="Proteomes" id="UP000248423">
    <property type="component" value="Unassembled WGS sequence"/>
</dbReference>
<evidence type="ECO:0000256" key="4">
    <source>
        <dbReference type="ARBA" id="ARBA00022723"/>
    </source>
</evidence>
<keyword evidence="6 10" id="KW-0378">Hydrolase</keyword>
<dbReference type="GO" id="GO:0046872">
    <property type="term" value="F:metal ion binding"/>
    <property type="evidence" value="ECO:0007669"/>
    <property type="project" value="UniProtKB-KW"/>
</dbReference>
<evidence type="ECO:0000256" key="1">
    <source>
        <dbReference type="ARBA" id="ARBA00006249"/>
    </source>
</evidence>
<evidence type="ECO:0000256" key="6">
    <source>
        <dbReference type="ARBA" id="ARBA00022801"/>
    </source>
</evidence>
<keyword evidence="4" id="KW-0479">Metal-binding</keyword>
<dbReference type="OrthoDB" id="3039123at2759"/>
<evidence type="ECO:0000256" key="5">
    <source>
        <dbReference type="ARBA" id="ARBA00022729"/>
    </source>
</evidence>
<dbReference type="PANTHER" id="PTHR33938">
    <property type="entry name" value="FERULOYL ESTERASE B-RELATED"/>
    <property type="match status" value="1"/>
</dbReference>
<evidence type="ECO:0000313" key="11">
    <source>
        <dbReference type="EMBL" id="PYI04429.1"/>
    </source>
</evidence>
<dbReference type="EMBL" id="KZ826369">
    <property type="protein sequence ID" value="PYI04429.1"/>
    <property type="molecule type" value="Genomic_DNA"/>
</dbReference>